<reference evidence="2" key="2">
    <citation type="submission" date="2020-09" db="EMBL/GenBank/DDBJ databases">
        <authorList>
            <person name="Sun Q."/>
            <person name="Zhou Y."/>
        </authorList>
    </citation>
    <scope>NUCLEOTIDE SEQUENCE</scope>
    <source>
        <strain evidence="2">CGMCC 4.7272</strain>
    </source>
</reference>
<keyword evidence="3" id="KW-1185">Reference proteome</keyword>
<proteinExistence type="predicted"/>
<reference evidence="2" key="1">
    <citation type="journal article" date="2014" name="Int. J. Syst. Evol. Microbiol.">
        <title>Complete genome sequence of Corynebacterium casei LMG S-19264T (=DSM 44701T), isolated from a smear-ripened cheese.</title>
        <authorList>
            <consortium name="US DOE Joint Genome Institute (JGI-PGF)"/>
            <person name="Walter F."/>
            <person name="Albersmeier A."/>
            <person name="Kalinowski J."/>
            <person name="Ruckert C."/>
        </authorList>
    </citation>
    <scope>NUCLEOTIDE SEQUENCE</scope>
    <source>
        <strain evidence="2">CGMCC 4.7272</strain>
    </source>
</reference>
<feature type="compositionally biased region" description="Basic residues" evidence="1">
    <location>
        <begin position="119"/>
        <end position="132"/>
    </location>
</feature>
<evidence type="ECO:0000313" key="3">
    <source>
        <dbReference type="Proteomes" id="UP000625682"/>
    </source>
</evidence>
<dbReference type="EMBL" id="BMMU01000010">
    <property type="protein sequence ID" value="GGJ35729.1"/>
    <property type="molecule type" value="Genomic_DNA"/>
</dbReference>
<feature type="region of interest" description="Disordered" evidence="1">
    <location>
        <begin position="88"/>
        <end position="132"/>
    </location>
</feature>
<accession>A0A917NXU2</accession>
<comment type="caution">
    <text evidence="2">The sequence shown here is derived from an EMBL/GenBank/DDBJ whole genome shotgun (WGS) entry which is preliminary data.</text>
</comment>
<gene>
    <name evidence="2" type="ORF">GCM10012282_35650</name>
</gene>
<protein>
    <submittedName>
        <fullName evidence="2">Uncharacterized protein</fullName>
    </submittedName>
</protein>
<sequence>MRRSGAWRSGAWSAGTRSECPEVTPGWHSVQSSRPRFGPTGGIAHADGAGAKPCLGGAYRNVPVPVPGLDTGSDRGNPRYETHRCPLVQRDGLPVAESTMPGTTAVDDPIIQRPVGHPVVRHASGRLTHRRP</sequence>
<dbReference type="Proteomes" id="UP000625682">
    <property type="component" value="Unassembled WGS sequence"/>
</dbReference>
<feature type="region of interest" description="Disordered" evidence="1">
    <location>
        <begin position="1"/>
        <end position="51"/>
    </location>
</feature>
<name>A0A917NXU2_9ACTN</name>
<evidence type="ECO:0000256" key="1">
    <source>
        <dbReference type="SAM" id="MobiDB-lite"/>
    </source>
</evidence>
<dbReference type="AlphaFoldDB" id="A0A917NXU2"/>
<evidence type="ECO:0000313" key="2">
    <source>
        <dbReference type="EMBL" id="GGJ35729.1"/>
    </source>
</evidence>
<organism evidence="2 3">
    <name type="scientific">Streptomyces lacrimifluminis</name>
    <dbReference type="NCBI Taxonomy" id="1500077"/>
    <lineage>
        <taxon>Bacteria</taxon>
        <taxon>Bacillati</taxon>
        <taxon>Actinomycetota</taxon>
        <taxon>Actinomycetes</taxon>
        <taxon>Kitasatosporales</taxon>
        <taxon>Streptomycetaceae</taxon>
        <taxon>Streptomyces</taxon>
    </lineage>
</organism>